<evidence type="ECO:0000256" key="8">
    <source>
        <dbReference type="ARBA" id="ARBA00022825"/>
    </source>
</evidence>
<keyword evidence="7 11" id="KW-0378">Hydrolase</keyword>
<keyword evidence="9 14" id="KW-1133">Transmembrane helix</keyword>
<dbReference type="InterPro" id="IPR023828">
    <property type="entry name" value="Peptidase_S8_Ser-AS"/>
</dbReference>
<organism evidence="17 18">
    <name type="scientific">Actinophytocola xinjiangensis</name>
    <dbReference type="NCBI Taxonomy" id="485602"/>
    <lineage>
        <taxon>Bacteria</taxon>
        <taxon>Bacillati</taxon>
        <taxon>Actinomycetota</taxon>
        <taxon>Actinomycetes</taxon>
        <taxon>Pseudonocardiales</taxon>
        <taxon>Pseudonocardiaceae</taxon>
    </lineage>
</organism>
<dbReference type="Gene3D" id="3.40.50.200">
    <property type="entry name" value="Peptidase S8/S53 domain"/>
    <property type="match status" value="1"/>
</dbReference>
<evidence type="ECO:0000256" key="10">
    <source>
        <dbReference type="ARBA" id="ARBA00023136"/>
    </source>
</evidence>
<keyword evidence="4 11" id="KW-0645">Protease</keyword>
<dbReference type="InterPro" id="IPR023834">
    <property type="entry name" value="T7SS_pept_S8A_mycosin"/>
</dbReference>
<keyword evidence="8 11" id="KW-0720">Serine protease</keyword>
<keyword evidence="10 14" id="KW-0472">Membrane</keyword>
<feature type="active site" description="Charge relay system" evidence="11">
    <location>
        <position position="356"/>
    </location>
</feature>
<dbReference type="InterPro" id="IPR015500">
    <property type="entry name" value="Peptidase_S8_subtilisin-rel"/>
</dbReference>
<evidence type="ECO:0000256" key="7">
    <source>
        <dbReference type="ARBA" id="ARBA00022801"/>
    </source>
</evidence>
<evidence type="ECO:0000313" key="17">
    <source>
        <dbReference type="EMBL" id="OLF04258.1"/>
    </source>
</evidence>
<dbReference type="InterPro" id="IPR000209">
    <property type="entry name" value="Peptidase_S8/S53_dom"/>
</dbReference>
<evidence type="ECO:0000256" key="9">
    <source>
        <dbReference type="ARBA" id="ARBA00022989"/>
    </source>
</evidence>
<dbReference type="Pfam" id="PF00082">
    <property type="entry name" value="Peptidase_S8"/>
    <property type="match status" value="1"/>
</dbReference>
<feature type="active site" description="Charge relay system" evidence="11">
    <location>
        <position position="145"/>
    </location>
</feature>
<dbReference type="PROSITE" id="PS00136">
    <property type="entry name" value="SUBTILASE_ASP"/>
    <property type="match status" value="1"/>
</dbReference>
<evidence type="ECO:0000259" key="16">
    <source>
        <dbReference type="Pfam" id="PF00082"/>
    </source>
</evidence>
<comment type="caution">
    <text evidence="17">The sequence shown here is derived from an EMBL/GenBank/DDBJ whole genome shotgun (WGS) entry which is preliminary data.</text>
</comment>
<dbReference type="PROSITE" id="PS51892">
    <property type="entry name" value="SUBTILASE"/>
    <property type="match status" value="1"/>
</dbReference>
<feature type="domain" description="Peptidase S8/S53" evidence="16">
    <location>
        <begin position="104"/>
        <end position="405"/>
    </location>
</feature>
<evidence type="ECO:0000256" key="4">
    <source>
        <dbReference type="ARBA" id="ARBA00022670"/>
    </source>
</evidence>
<evidence type="ECO:0000256" key="15">
    <source>
        <dbReference type="SAM" id="SignalP"/>
    </source>
</evidence>
<protein>
    <submittedName>
        <fullName evidence="17">Type VII secretion-associated serine protease mycosin</fullName>
    </submittedName>
</protein>
<dbReference type="GO" id="GO:0004252">
    <property type="term" value="F:serine-type endopeptidase activity"/>
    <property type="evidence" value="ECO:0007669"/>
    <property type="project" value="UniProtKB-UniRule"/>
</dbReference>
<dbReference type="Proteomes" id="UP000185696">
    <property type="component" value="Unassembled WGS sequence"/>
</dbReference>
<keyword evidence="5 14" id="KW-0812">Transmembrane</keyword>
<accession>A0A7Z0WDI7</accession>
<dbReference type="InterPro" id="IPR036852">
    <property type="entry name" value="Peptidase_S8/S53_dom_sf"/>
</dbReference>
<dbReference type="EMBL" id="MSIF01000052">
    <property type="protein sequence ID" value="OLF04258.1"/>
    <property type="molecule type" value="Genomic_DNA"/>
</dbReference>
<name>A0A7Z0WDI7_9PSEU</name>
<comment type="similarity">
    <text evidence="2 11 12">Belongs to the peptidase S8 family.</text>
</comment>
<evidence type="ECO:0000256" key="12">
    <source>
        <dbReference type="RuleBase" id="RU003355"/>
    </source>
</evidence>
<feature type="active site" description="Charge relay system" evidence="11">
    <location>
        <position position="113"/>
    </location>
</feature>
<dbReference type="SUPFAM" id="SSF52743">
    <property type="entry name" value="Subtilisin-like"/>
    <property type="match status" value="1"/>
</dbReference>
<evidence type="ECO:0000256" key="11">
    <source>
        <dbReference type="PROSITE-ProRule" id="PRU01240"/>
    </source>
</evidence>
<evidence type="ECO:0000256" key="3">
    <source>
        <dbReference type="ARBA" id="ARBA00022475"/>
    </source>
</evidence>
<keyword evidence="3" id="KW-1003">Cell membrane</keyword>
<dbReference type="AlphaFoldDB" id="A0A7Z0WDI7"/>
<evidence type="ECO:0000256" key="1">
    <source>
        <dbReference type="ARBA" id="ARBA00004162"/>
    </source>
</evidence>
<gene>
    <name evidence="17" type="ORF">BLA60_41645</name>
</gene>
<dbReference type="PANTHER" id="PTHR42884">
    <property type="entry name" value="PROPROTEIN CONVERTASE SUBTILISIN/KEXIN-RELATED"/>
    <property type="match status" value="1"/>
</dbReference>
<evidence type="ECO:0000313" key="18">
    <source>
        <dbReference type="Proteomes" id="UP000185696"/>
    </source>
</evidence>
<evidence type="ECO:0000256" key="13">
    <source>
        <dbReference type="SAM" id="MobiDB-lite"/>
    </source>
</evidence>
<dbReference type="PROSITE" id="PS00137">
    <property type="entry name" value="SUBTILASE_HIS"/>
    <property type="match status" value="1"/>
</dbReference>
<evidence type="ECO:0000256" key="5">
    <source>
        <dbReference type="ARBA" id="ARBA00022692"/>
    </source>
</evidence>
<dbReference type="GO" id="GO:0016485">
    <property type="term" value="P:protein processing"/>
    <property type="evidence" value="ECO:0007669"/>
    <property type="project" value="TreeGrafter"/>
</dbReference>
<dbReference type="InterPro" id="IPR023827">
    <property type="entry name" value="Peptidase_S8_Asp-AS"/>
</dbReference>
<dbReference type="NCBIfam" id="TIGR03921">
    <property type="entry name" value="T7SS_mycosin"/>
    <property type="match status" value="1"/>
</dbReference>
<dbReference type="RefSeq" id="WP_075138631.1">
    <property type="nucleotide sequence ID" value="NZ_MSIF01000052.1"/>
</dbReference>
<dbReference type="InterPro" id="IPR022398">
    <property type="entry name" value="Peptidase_S8_His-AS"/>
</dbReference>
<dbReference type="PANTHER" id="PTHR42884:SF14">
    <property type="entry name" value="NEUROENDOCRINE CONVERTASE 1"/>
    <property type="match status" value="1"/>
</dbReference>
<sequence>MASGKAAARLLAAALLVVLLPGTPVAGAQPDSPPEEERTGAGPTPPPLGDDRSVPNDDGQPDRPYTPKTDKGCVQSIPSNVELTDKAWGQDVLRFQDLPQFATGRGQTVAVIDTGVNAHNFLGNRLEGGGDYVSNSTGLDDCDGHGTQVAGIIAANPPKEYGFRGIAPEARILSIRQSSDYFEFKAPEGSSEQDRDRAGSLVTLAKAVVNAANRGATVINMSVDTCRLANDPRLDGPIRSDERDLQRALRYAVEDKNVVVVSSAGNIPGPDCKDQNSSDPENPTYIVTPPWFSEYVLSVAAVDRAGDPAEFTMHGPWVSVAAPGTDIITLNPGSREDLVNVSASADGKAAPIQGTSFAAPYVAGLAALVREEFPDLTAEQVMDRIKATAAHPAAVGGHNVQIGYGMIDPMAALTGTVPGEDGVPKDEPIDVPFSMPPPYEKNWVPVQVAVIGSAGGLALLLVTLFIVRTVRRQRREPGDEL</sequence>
<feature type="signal peptide" evidence="15">
    <location>
        <begin position="1"/>
        <end position="28"/>
    </location>
</feature>
<evidence type="ECO:0000256" key="2">
    <source>
        <dbReference type="ARBA" id="ARBA00011073"/>
    </source>
</evidence>
<evidence type="ECO:0000256" key="14">
    <source>
        <dbReference type="SAM" id="Phobius"/>
    </source>
</evidence>
<feature type="transmembrane region" description="Helical" evidence="14">
    <location>
        <begin position="443"/>
        <end position="467"/>
    </location>
</feature>
<dbReference type="OrthoDB" id="9798386at2"/>
<keyword evidence="6 15" id="KW-0732">Signal</keyword>
<reference evidence="17 18" key="1">
    <citation type="submission" date="2016-12" db="EMBL/GenBank/DDBJ databases">
        <title>The draft genome sequence of Actinophytocola xinjiangensis.</title>
        <authorList>
            <person name="Wang W."/>
            <person name="Yuan L."/>
        </authorList>
    </citation>
    <scope>NUCLEOTIDE SEQUENCE [LARGE SCALE GENOMIC DNA]</scope>
    <source>
        <strain evidence="17 18">CGMCC 4.4663</strain>
    </source>
</reference>
<comment type="subcellular location">
    <subcellularLocation>
        <location evidence="1">Cell membrane</location>
        <topology evidence="1">Single-pass membrane protein</topology>
    </subcellularLocation>
</comment>
<proteinExistence type="inferred from homology"/>
<keyword evidence="18" id="KW-1185">Reference proteome</keyword>
<feature type="region of interest" description="Disordered" evidence="13">
    <location>
        <begin position="23"/>
        <end position="75"/>
    </location>
</feature>
<dbReference type="GO" id="GO:0005886">
    <property type="term" value="C:plasma membrane"/>
    <property type="evidence" value="ECO:0007669"/>
    <property type="project" value="UniProtKB-SubCell"/>
</dbReference>
<dbReference type="PROSITE" id="PS00138">
    <property type="entry name" value="SUBTILASE_SER"/>
    <property type="match status" value="1"/>
</dbReference>
<dbReference type="PRINTS" id="PR00723">
    <property type="entry name" value="SUBTILISIN"/>
</dbReference>
<feature type="chain" id="PRO_5030913714" evidence="15">
    <location>
        <begin position="29"/>
        <end position="481"/>
    </location>
</feature>
<evidence type="ECO:0000256" key="6">
    <source>
        <dbReference type="ARBA" id="ARBA00022729"/>
    </source>
</evidence>